<gene>
    <name evidence="4" type="ORF">CMV_007211</name>
</gene>
<dbReference type="AlphaFoldDB" id="A0A8J4VQF5"/>
<sequence length="300" mass="34642">MAVHHLIQFPILFLIPALLLLLLFPSLFALSVSETTCLPSHNDDNHITCELHQIKLKISQLESILEESIKNLNQKSLYLKEREEIIEAMSRKIQSLQSTLDAIKNESTRADERLGALEEEVRSLWAASRKNNFDIYNLESKAQDAENRLEKVTSQVEKISDFVIEQWIQIQQLEQALHIAKMRALRARRQVGFTRCTFLKFINNHFGNHPQNLFSMLDPYIFGKGSSLNSYISQALHQLKRGFLVAKRYHHQLQGFIKQEMERNEFTAAYANSELVFFLASALITFPIMGAWVFLSSQFS</sequence>
<feature type="coiled-coil region" evidence="1">
    <location>
        <begin position="51"/>
        <end position="190"/>
    </location>
</feature>
<evidence type="ECO:0000313" key="5">
    <source>
        <dbReference type="Proteomes" id="UP000737018"/>
    </source>
</evidence>
<dbReference type="EMBL" id="JRKL02000705">
    <property type="protein sequence ID" value="KAF3968953.1"/>
    <property type="molecule type" value="Genomic_DNA"/>
</dbReference>
<keyword evidence="5" id="KW-1185">Reference proteome</keyword>
<dbReference type="OrthoDB" id="679141at2759"/>
<dbReference type="Gene3D" id="1.20.5.340">
    <property type="match status" value="1"/>
</dbReference>
<evidence type="ECO:0000256" key="2">
    <source>
        <dbReference type="SAM" id="Phobius"/>
    </source>
</evidence>
<feature type="signal peptide" evidence="3">
    <location>
        <begin position="1"/>
        <end position="29"/>
    </location>
</feature>
<protein>
    <recommendedName>
        <fullName evidence="6">Tropomyosin</fullName>
    </recommendedName>
</protein>
<dbReference type="PANTHER" id="PTHR34360">
    <property type="entry name" value="OS08G0519400 PROTEIN"/>
    <property type="match status" value="1"/>
</dbReference>
<accession>A0A8J4VQF5</accession>
<keyword evidence="2" id="KW-1133">Transmembrane helix</keyword>
<organism evidence="4 5">
    <name type="scientific">Castanea mollissima</name>
    <name type="common">Chinese chestnut</name>
    <dbReference type="NCBI Taxonomy" id="60419"/>
    <lineage>
        <taxon>Eukaryota</taxon>
        <taxon>Viridiplantae</taxon>
        <taxon>Streptophyta</taxon>
        <taxon>Embryophyta</taxon>
        <taxon>Tracheophyta</taxon>
        <taxon>Spermatophyta</taxon>
        <taxon>Magnoliopsida</taxon>
        <taxon>eudicotyledons</taxon>
        <taxon>Gunneridae</taxon>
        <taxon>Pentapetalae</taxon>
        <taxon>rosids</taxon>
        <taxon>fabids</taxon>
        <taxon>Fagales</taxon>
        <taxon>Fagaceae</taxon>
        <taxon>Castanea</taxon>
    </lineage>
</organism>
<evidence type="ECO:0008006" key="6">
    <source>
        <dbReference type="Google" id="ProtNLM"/>
    </source>
</evidence>
<keyword evidence="2" id="KW-0472">Membrane</keyword>
<keyword evidence="2" id="KW-0812">Transmembrane</keyword>
<dbReference type="SUPFAM" id="SSF57997">
    <property type="entry name" value="Tropomyosin"/>
    <property type="match status" value="1"/>
</dbReference>
<feature type="chain" id="PRO_5035169821" description="Tropomyosin" evidence="3">
    <location>
        <begin position="30"/>
        <end position="300"/>
    </location>
</feature>
<feature type="transmembrane region" description="Helical" evidence="2">
    <location>
        <begin position="275"/>
        <end position="295"/>
    </location>
</feature>
<keyword evidence="3" id="KW-0732">Signal</keyword>
<name>A0A8J4VQF5_9ROSI</name>
<comment type="caution">
    <text evidence="4">The sequence shown here is derived from an EMBL/GenBank/DDBJ whole genome shotgun (WGS) entry which is preliminary data.</text>
</comment>
<keyword evidence="1" id="KW-0175">Coiled coil</keyword>
<evidence type="ECO:0000313" key="4">
    <source>
        <dbReference type="EMBL" id="KAF3968953.1"/>
    </source>
</evidence>
<reference evidence="4" key="1">
    <citation type="submission" date="2020-03" db="EMBL/GenBank/DDBJ databases">
        <title>Castanea mollissima Vanexum genome sequencing.</title>
        <authorList>
            <person name="Staton M."/>
        </authorList>
    </citation>
    <scope>NUCLEOTIDE SEQUENCE</scope>
    <source>
        <tissue evidence="4">Leaf</tissue>
    </source>
</reference>
<proteinExistence type="predicted"/>
<dbReference type="Proteomes" id="UP000737018">
    <property type="component" value="Unassembled WGS sequence"/>
</dbReference>
<evidence type="ECO:0000256" key="3">
    <source>
        <dbReference type="SAM" id="SignalP"/>
    </source>
</evidence>
<evidence type="ECO:0000256" key="1">
    <source>
        <dbReference type="SAM" id="Coils"/>
    </source>
</evidence>
<dbReference type="PANTHER" id="PTHR34360:SF2">
    <property type="entry name" value="MYOSIN HEAVY CHAIN-LIKE PROTEIN"/>
    <property type="match status" value="1"/>
</dbReference>